<sequence length="527" mass="59383">MEWIVDPHAWFGLVTLIFLEIVLGVDNLVFIAILAEKLPLHLRDRARLIGLTVALVMRLFLLTVIGWVMSLDKVIFSIGSFAFSWHKLILVSGGAFLLAKGTMELHERLEGVTHERETGIIYAVFWQVIIQIVVLDAVFSLDSVITATGMINKDQVAVMYIAVIVAMAVMMWGSGTIMRFINRHPTIVILCLGFLMMIGFTLVVEGFGFYIPKGYVYAAIGFSVLIEIFNQIGRHNREKMITTNDLRERTANAVLRLLGGGKKDGNLGETVDVIVEQAAASEIFRPEEKEMIRGVLDLADRPVRSIMSPRNEIEWLDLNGDENEMRKELQKVKHSRLILAYEKVDEFVGVALTKDLLLNLAEGEKINWQKAMREPLVVHENTSVLRLMEQFRHSSIQLAIIVDEHGSFEGIATPTDILEAIAGDFPDDDEEPVVAEKLEDGSLLVEGYADIRRLSGYLERDLVDEADRYTTLAGFMLWHFGHLPNEGESFESEGLSFKVIEMDRRNISKILISPLIFPEKINCIGQK</sequence>
<keyword evidence="3" id="KW-1003">Cell membrane</keyword>
<evidence type="ECO:0000256" key="1">
    <source>
        <dbReference type="ARBA" id="ARBA00004651"/>
    </source>
</evidence>
<keyword evidence="10" id="KW-1185">Reference proteome</keyword>
<evidence type="ECO:0000256" key="2">
    <source>
        <dbReference type="ARBA" id="ARBA00006446"/>
    </source>
</evidence>
<evidence type="ECO:0000256" key="7">
    <source>
        <dbReference type="SAM" id="Phobius"/>
    </source>
</evidence>
<feature type="domain" description="CBS" evidence="8">
    <location>
        <begin position="371"/>
        <end position="430"/>
    </location>
</feature>
<evidence type="ECO:0000256" key="6">
    <source>
        <dbReference type="PROSITE-ProRule" id="PRU00703"/>
    </source>
</evidence>
<dbReference type="SUPFAM" id="SSF56176">
    <property type="entry name" value="FAD-binding/transporter-associated domain-like"/>
    <property type="match status" value="1"/>
</dbReference>
<keyword evidence="7" id="KW-0472">Membrane</keyword>
<dbReference type="InterPro" id="IPR000644">
    <property type="entry name" value="CBS_dom"/>
</dbReference>
<dbReference type="Pfam" id="PF03741">
    <property type="entry name" value="TerC"/>
    <property type="match status" value="1"/>
</dbReference>
<protein>
    <submittedName>
        <fullName evidence="9">Integral membrane protein</fullName>
    </submittedName>
</protein>
<dbReference type="Gene3D" id="3.10.580.10">
    <property type="entry name" value="CBS-domain"/>
    <property type="match status" value="1"/>
</dbReference>
<dbReference type="InterPro" id="IPR046342">
    <property type="entry name" value="CBS_dom_sf"/>
</dbReference>
<dbReference type="Pfam" id="PF03471">
    <property type="entry name" value="CorC_HlyC"/>
    <property type="match status" value="1"/>
</dbReference>
<feature type="transmembrane region" description="Helical" evidence="7">
    <location>
        <begin position="120"/>
        <end position="145"/>
    </location>
</feature>
<gene>
    <name evidence="9" type="ORF">BbINS_04175</name>
</gene>
<dbReference type="PANTHER" id="PTHR22777">
    <property type="entry name" value="HEMOLYSIN-RELATED"/>
    <property type="match status" value="1"/>
</dbReference>
<feature type="transmembrane region" description="Helical" evidence="7">
    <location>
        <begin position="157"/>
        <end position="175"/>
    </location>
</feature>
<dbReference type="InterPro" id="IPR005170">
    <property type="entry name" value="Transptr-assoc_dom"/>
</dbReference>
<evidence type="ECO:0000256" key="3">
    <source>
        <dbReference type="ARBA" id="ARBA00022475"/>
    </source>
</evidence>
<keyword evidence="7" id="KW-0812">Transmembrane</keyword>
<feature type="transmembrane region" description="Helical" evidence="7">
    <location>
        <begin position="215"/>
        <end position="232"/>
    </location>
</feature>
<keyword evidence="5 6" id="KW-0129">CBS domain</keyword>
<comment type="subcellular location">
    <subcellularLocation>
        <location evidence="1">Cell membrane</location>
        <topology evidence="1">Multi-pass membrane protein</topology>
    </subcellularLocation>
</comment>
<feature type="transmembrane region" description="Helical" evidence="7">
    <location>
        <begin position="12"/>
        <end position="34"/>
    </location>
</feature>
<comment type="similarity">
    <text evidence="2">Belongs to the UPF0053 family. Hemolysin C subfamily.</text>
</comment>
<name>A0ABN0IFU1_BARBA</name>
<evidence type="ECO:0000313" key="10">
    <source>
        <dbReference type="Proteomes" id="UP000009359"/>
    </source>
</evidence>
<dbReference type="Proteomes" id="UP000009359">
    <property type="component" value="Unassembled WGS sequence"/>
</dbReference>
<reference evidence="9 10" key="1">
    <citation type="journal article" date="2013" name="Genome Announc.">
        <title>Whole Genome Sequencing and Comparative Analysis of Bartonella bacilliformis Strain INS, the Causative Agent of Carrion's Disease.</title>
        <authorList>
            <person name="Tarazona D."/>
            <person name="Padilla C."/>
            <person name="Caceres O."/>
            <person name="Montenegro J.D."/>
            <person name="Bailon H."/>
            <person name="Ventura G."/>
            <person name="Mendoza G."/>
            <person name="Anaya E."/>
            <person name="Guio H."/>
        </authorList>
    </citation>
    <scope>NUCLEOTIDE SEQUENCE [LARGE SCALE GENOMIC DNA]</scope>
    <source>
        <strain evidence="9 10">INS</strain>
    </source>
</reference>
<dbReference type="Gene3D" id="3.30.465.10">
    <property type="match status" value="1"/>
</dbReference>
<accession>A0ABN0IFU1</accession>
<proteinExistence type="inferred from homology"/>
<feature type="transmembrane region" description="Helical" evidence="7">
    <location>
        <begin position="74"/>
        <end position="99"/>
    </location>
</feature>
<comment type="caution">
    <text evidence="9">The sequence shown here is derived from an EMBL/GenBank/DDBJ whole genome shotgun (WGS) entry which is preliminary data.</text>
</comment>
<dbReference type="EMBL" id="AMQK01000016">
    <property type="protein sequence ID" value="EKS43625.1"/>
    <property type="molecule type" value="Genomic_DNA"/>
</dbReference>
<dbReference type="InterPro" id="IPR005496">
    <property type="entry name" value="Integral_membrane_TerC"/>
</dbReference>
<evidence type="ECO:0000256" key="4">
    <source>
        <dbReference type="ARBA" id="ARBA00022737"/>
    </source>
</evidence>
<dbReference type="Pfam" id="PF00571">
    <property type="entry name" value="CBS"/>
    <property type="match status" value="1"/>
</dbReference>
<keyword evidence="7" id="KW-1133">Transmembrane helix</keyword>
<evidence type="ECO:0000256" key="5">
    <source>
        <dbReference type="ARBA" id="ARBA00023122"/>
    </source>
</evidence>
<dbReference type="SMART" id="SM01091">
    <property type="entry name" value="CorC_HlyC"/>
    <property type="match status" value="1"/>
</dbReference>
<dbReference type="SUPFAM" id="SSF54631">
    <property type="entry name" value="CBS-domain pair"/>
    <property type="match status" value="1"/>
</dbReference>
<dbReference type="InterPro" id="IPR044751">
    <property type="entry name" value="Ion_transp-like_CBS"/>
</dbReference>
<feature type="transmembrane region" description="Helical" evidence="7">
    <location>
        <begin position="46"/>
        <end position="68"/>
    </location>
</feature>
<dbReference type="InterPro" id="IPR016169">
    <property type="entry name" value="FAD-bd_PCMH_sub2"/>
</dbReference>
<feature type="transmembrane region" description="Helical" evidence="7">
    <location>
        <begin position="187"/>
        <end position="209"/>
    </location>
</feature>
<dbReference type="RefSeq" id="WP_005767296.1">
    <property type="nucleotide sequence ID" value="NZ_AMQK01000016.1"/>
</dbReference>
<dbReference type="InterPro" id="IPR036318">
    <property type="entry name" value="FAD-bd_PCMH-like_sf"/>
</dbReference>
<dbReference type="CDD" id="cd04590">
    <property type="entry name" value="CBS_pair_CorC_HlyC_assoc"/>
    <property type="match status" value="1"/>
</dbReference>
<keyword evidence="4" id="KW-0677">Repeat</keyword>
<organism evidence="9 10">
    <name type="scientific">Bartonella bacilliformis INS</name>
    <dbReference type="NCBI Taxonomy" id="1206782"/>
    <lineage>
        <taxon>Bacteria</taxon>
        <taxon>Pseudomonadati</taxon>
        <taxon>Pseudomonadota</taxon>
        <taxon>Alphaproteobacteria</taxon>
        <taxon>Hyphomicrobiales</taxon>
        <taxon>Bartonellaceae</taxon>
        <taxon>Bartonella</taxon>
    </lineage>
</organism>
<evidence type="ECO:0000313" key="9">
    <source>
        <dbReference type="EMBL" id="EKS43625.1"/>
    </source>
</evidence>
<evidence type="ECO:0000259" key="8">
    <source>
        <dbReference type="PROSITE" id="PS51371"/>
    </source>
</evidence>
<dbReference type="PROSITE" id="PS51371">
    <property type="entry name" value="CBS"/>
    <property type="match status" value="1"/>
</dbReference>
<dbReference type="PANTHER" id="PTHR22777:SF30">
    <property type="entry name" value="UPF0053 PROTEIN YEGH"/>
    <property type="match status" value="1"/>
</dbReference>